<reference evidence="1 2" key="1">
    <citation type="journal article" date="2015" name="Genome Biol.">
        <title>Comparative genomics of Steinernema reveals deeply conserved gene regulatory networks.</title>
        <authorList>
            <person name="Dillman A.R."/>
            <person name="Macchietto M."/>
            <person name="Porter C.F."/>
            <person name="Rogers A."/>
            <person name="Williams B."/>
            <person name="Antoshechkin I."/>
            <person name="Lee M.M."/>
            <person name="Goodwin Z."/>
            <person name="Lu X."/>
            <person name="Lewis E.E."/>
            <person name="Goodrich-Blair H."/>
            <person name="Stock S.P."/>
            <person name="Adams B.J."/>
            <person name="Sternberg P.W."/>
            <person name="Mortazavi A."/>
        </authorList>
    </citation>
    <scope>NUCLEOTIDE SEQUENCE [LARGE SCALE GENOMIC DNA]</scope>
    <source>
        <strain evidence="1 2">ALL</strain>
    </source>
</reference>
<keyword evidence="2" id="KW-1185">Reference proteome</keyword>
<dbReference type="EMBL" id="AZBU02000009">
    <property type="protein sequence ID" value="TKR65183.1"/>
    <property type="molecule type" value="Genomic_DNA"/>
</dbReference>
<reference evidence="1 2" key="2">
    <citation type="journal article" date="2019" name="G3 (Bethesda)">
        <title>Hybrid Assembly of the Genome of the Entomopathogenic Nematode Steinernema carpocapsae Identifies the X-Chromosome.</title>
        <authorList>
            <person name="Serra L."/>
            <person name="Macchietto M."/>
            <person name="Macias-Munoz A."/>
            <person name="McGill C.J."/>
            <person name="Rodriguez I.M."/>
            <person name="Rodriguez B."/>
            <person name="Murad R."/>
            <person name="Mortazavi A."/>
        </authorList>
    </citation>
    <scope>NUCLEOTIDE SEQUENCE [LARGE SCALE GENOMIC DNA]</scope>
    <source>
        <strain evidence="1 2">ALL</strain>
    </source>
</reference>
<gene>
    <name evidence="1" type="ORF">L596_025624</name>
</gene>
<accession>A0A4U5M952</accession>
<evidence type="ECO:0000313" key="1">
    <source>
        <dbReference type="EMBL" id="TKR65183.1"/>
    </source>
</evidence>
<sequence length="72" mass="8170">MYPKVTQKNVPCATRHEACVWLGEELSGKDHFVRSSVLWPVGQSSTLSQGMPLFRQVIANEGRQIEPFFNHV</sequence>
<proteinExistence type="predicted"/>
<comment type="caution">
    <text evidence="1">The sequence shown here is derived from an EMBL/GenBank/DDBJ whole genome shotgun (WGS) entry which is preliminary data.</text>
</comment>
<dbReference type="AlphaFoldDB" id="A0A4U5M952"/>
<protein>
    <submittedName>
        <fullName evidence="1">Uncharacterized protein</fullName>
    </submittedName>
</protein>
<evidence type="ECO:0000313" key="2">
    <source>
        <dbReference type="Proteomes" id="UP000298663"/>
    </source>
</evidence>
<name>A0A4U5M952_STECR</name>
<dbReference type="Proteomes" id="UP000298663">
    <property type="component" value="Unassembled WGS sequence"/>
</dbReference>
<organism evidence="1 2">
    <name type="scientific">Steinernema carpocapsae</name>
    <name type="common">Entomopathogenic nematode</name>
    <dbReference type="NCBI Taxonomy" id="34508"/>
    <lineage>
        <taxon>Eukaryota</taxon>
        <taxon>Metazoa</taxon>
        <taxon>Ecdysozoa</taxon>
        <taxon>Nematoda</taxon>
        <taxon>Chromadorea</taxon>
        <taxon>Rhabditida</taxon>
        <taxon>Tylenchina</taxon>
        <taxon>Panagrolaimomorpha</taxon>
        <taxon>Strongyloidoidea</taxon>
        <taxon>Steinernematidae</taxon>
        <taxon>Steinernema</taxon>
    </lineage>
</organism>